<organism evidence="9 10">
    <name type="scientific">Campylobacter corcagiensis</name>
    <dbReference type="NCBI Taxonomy" id="1448857"/>
    <lineage>
        <taxon>Bacteria</taxon>
        <taxon>Pseudomonadati</taxon>
        <taxon>Campylobacterota</taxon>
        <taxon>Epsilonproteobacteria</taxon>
        <taxon>Campylobacterales</taxon>
        <taxon>Campylobacteraceae</taxon>
        <taxon>Campylobacter</taxon>
    </lineage>
</organism>
<dbReference type="GO" id="GO:0004222">
    <property type="term" value="F:metalloendopeptidase activity"/>
    <property type="evidence" value="ECO:0007669"/>
    <property type="project" value="TreeGrafter"/>
</dbReference>
<dbReference type="AlphaFoldDB" id="A0A7M1LEC0"/>
<dbReference type="GO" id="GO:0006508">
    <property type="term" value="P:proteolysis"/>
    <property type="evidence" value="ECO:0007669"/>
    <property type="project" value="UniProtKB-KW"/>
</dbReference>
<keyword evidence="2" id="KW-0645">Protease</keyword>
<proteinExistence type="predicted"/>
<dbReference type="InterPro" id="IPR011055">
    <property type="entry name" value="Dup_hybrid_motif"/>
</dbReference>
<evidence type="ECO:0000256" key="3">
    <source>
        <dbReference type="ARBA" id="ARBA00022723"/>
    </source>
</evidence>
<accession>A0A7M1LEC0</accession>
<dbReference type="Pfam" id="PF18059">
    <property type="entry name" value="Csd3_N"/>
    <property type="match status" value="1"/>
</dbReference>
<comment type="cofactor">
    <cofactor evidence="1">
        <name>Zn(2+)</name>
        <dbReference type="ChEBI" id="CHEBI:29105"/>
    </cofactor>
</comment>
<keyword evidence="6" id="KW-0482">Metalloprotease</keyword>
<feature type="domain" description="M23ase beta-sheet core" evidence="7">
    <location>
        <begin position="240"/>
        <end position="335"/>
    </location>
</feature>
<protein>
    <submittedName>
        <fullName evidence="9">Peptidoglycan DD-metalloendopeptidase family protein</fullName>
    </submittedName>
</protein>
<feature type="domain" description="Csd3 N-terminal" evidence="8">
    <location>
        <begin position="25"/>
        <end position="107"/>
    </location>
</feature>
<evidence type="ECO:0000313" key="9">
    <source>
        <dbReference type="EMBL" id="QOQ86919.1"/>
    </source>
</evidence>
<dbReference type="Gene3D" id="3.10.450.350">
    <property type="match status" value="1"/>
</dbReference>
<evidence type="ECO:0000313" key="10">
    <source>
        <dbReference type="Proteomes" id="UP000594749"/>
    </source>
</evidence>
<dbReference type="Pfam" id="PF01551">
    <property type="entry name" value="Peptidase_M23"/>
    <property type="match status" value="1"/>
</dbReference>
<sequence length="388" mass="43729">MFKKIFILLVIVLNLHAKGYSMQNFTWPNGVTFLQFLENSNIPLRLYYNLSDTDKELATEVVAGTECEIMVDEDGILEQLLVPITEELQIHIYKDKSDNYALNFTPVIYTQSEHLLGVSIESSPYMDISKATGNSALANAFSVVFGKVVNFKRLQKNDNLALRYIQKERLGRPYGQPEIISGMIEENGKSKYMYKYGLKYYDERGKISERFFFKLPIPGARVSSKFSPKRFHPILKRYRAHLGTDYAAKTGTPIKAVADGRVSFVGRKGGYGKTVEITHANGYKSLYAHTNGFAKGLKSGQSVKQGQVIAYVGSTGTSTGPHLHLGLYKNNKAMDFQKVVSVEKEVQNVKEKQEFAKLVKEQNEKLQMAMGGFHNPEKFVGFDSFIAF</sequence>
<dbReference type="PANTHER" id="PTHR21666">
    <property type="entry name" value="PEPTIDASE-RELATED"/>
    <property type="match status" value="1"/>
</dbReference>
<keyword evidence="3" id="KW-0479">Metal-binding</keyword>
<evidence type="ECO:0000256" key="2">
    <source>
        <dbReference type="ARBA" id="ARBA00022670"/>
    </source>
</evidence>
<name>A0A7M1LEC0_9BACT</name>
<evidence type="ECO:0000259" key="8">
    <source>
        <dbReference type="Pfam" id="PF18059"/>
    </source>
</evidence>
<dbReference type="OrthoDB" id="9815245at2"/>
<dbReference type="PANTHER" id="PTHR21666:SF288">
    <property type="entry name" value="CELL DIVISION PROTEIN YTFB"/>
    <property type="match status" value="1"/>
</dbReference>
<keyword evidence="4" id="KW-0378">Hydrolase</keyword>
<dbReference type="Proteomes" id="UP000594749">
    <property type="component" value="Chromosome"/>
</dbReference>
<evidence type="ECO:0000256" key="4">
    <source>
        <dbReference type="ARBA" id="ARBA00022801"/>
    </source>
</evidence>
<dbReference type="CDD" id="cd12797">
    <property type="entry name" value="M23_peptidase"/>
    <property type="match status" value="1"/>
</dbReference>
<keyword evidence="10" id="KW-1185">Reference proteome</keyword>
<dbReference type="GO" id="GO:0046872">
    <property type="term" value="F:metal ion binding"/>
    <property type="evidence" value="ECO:0007669"/>
    <property type="project" value="UniProtKB-KW"/>
</dbReference>
<dbReference type="RefSeq" id="WP_025803275.1">
    <property type="nucleotide sequence ID" value="NZ_CP053842.1"/>
</dbReference>
<dbReference type="SUPFAM" id="SSF51261">
    <property type="entry name" value="Duplicated hybrid motif"/>
    <property type="match status" value="1"/>
</dbReference>
<dbReference type="Gene3D" id="2.70.70.10">
    <property type="entry name" value="Glucose Permease (Domain IIA)"/>
    <property type="match status" value="1"/>
</dbReference>
<dbReference type="InterPro" id="IPR016047">
    <property type="entry name" value="M23ase_b-sheet_dom"/>
</dbReference>
<dbReference type="EMBL" id="CP063078">
    <property type="protein sequence ID" value="QOQ86919.1"/>
    <property type="molecule type" value="Genomic_DNA"/>
</dbReference>
<keyword evidence="5" id="KW-0862">Zinc</keyword>
<dbReference type="InterPro" id="IPR040653">
    <property type="entry name" value="Csd3_N"/>
</dbReference>
<reference evidence="9 10" key="1">
    <citation type="submission" date="2020-10" db="EMBL/GenBank/DDBJ databases">
        <title>Campylobacter and Helicobacter PacBio genomes.</title>
        <authorList>
            <person name="Lane C."/>
        </authorList>
    </citation>
    <scope>NUCLEOTIDE SEQUENCE [LARGE SCALE GENOMIC DNA]</scope>
    <source>
        <strain evidence="9 10">2016D-0077</strain>
    </source>
</reference>
<evidence type="ECO:0000256" key="6">
    <source>
        <dbReference type="ARBA" id="ARBA00023049"/>
    </source>
</evidence>
<evidence type="ECO:0000256" key="1">
    <source>
        <dbReference type="ARBA" id="ARBA00001947"/>
    </source>
</evidence>
<dbReference type="InterPro" id="IPR050570">
    <property type="entry name" value="Cell_wall_metabolism_enzyme"/>
</dbReference>
<gene>
    <name evidence="9" type="ORF">IMC76_06815</name>
</gene>
<evidence type="ECO:0000256" key="5">
    <source>
        <dbReference type="ARBA" id="ARBA00022833"/>
    </source>
</evidence>
<evidence type="ECO:0000259" key="7">
    <source>
        <dbReference type="Pfam" id="PF01551"/>
    </source>
</evidence>